<evidence type="ECO:0000313" key="10">
    <source>
        <dbReference type="Proteomes" id="UP000002640"/>
    </source>
</evidence>
<feature type="signal peptide" evidence="8">
    <location>
        <begin position="1"/>
        <end position="21"/>
    </location>
</feature>
<proteinExistence type="inferred from homology"/>
<evidence type="ECO:0000256" key="5">
    <source>
        <dbReference type="ARBA" id="ARBA00023157"/>
    </source>
</evidence>
<dbReference type="EMBL" id="JH159153">
    <property type="protein sequence ID" value="EGZ20097.1"/>
    <property type="molecule type" value="Genomic_DNA"/>
</dbReference>
<gene>
    <name evidence="9" type="ORF">PHYSODRAFT_492562</name>
</gene>
<protein>
    <recommendedName>
        <fullName evidence="6">Elicitin</fullName>
    </recommendedName>
</protein>
<dbReference type="GO" id="GO:0005576">
    <property type="term" value="C:extracellular region"/>
    <property type="evidence" value="ECO:0007669"/>
    <property type="project" value="UniProtKB-SubCell"/>
</dbReference>
<reference evidence="9 10" key="1">
    <citation type="journal article" date="2006" name="Science">
        <title>Phytophthora genome sequences uncover evolutionary origins and mechanisms of pathogenesis.</title>
        <authorList>
            <person name="Tyler B.M."/>
            <person name="Tripathy S."/>
            <person name="Zhang X."/>
            <person name="Dehal P."/>
            <person name="Jiang R.H."/>
            <person name="Aerts A."/>
            <person name="Arredondo F.D."/>
            <person name="Baxter L."/>
            <person name="Bensasson D."/>
            <person name="Beynon J.L."/>
            <person name="Chapman J."/>
            <person name="Damasceno C.M."/>
            <person name="Dorrance A.E."/>
            <person name="Dou D."/>
            <person name="Dickerman A.W."/>
            <person name="Dubchak I.L."/>
            <person name="Garbelotto M."/>
            <person name="Gijzen M."/>
            <person name="Gordon S.G."/>
            <person name="Govers F."/>
            <person name="Grunwald N.J."/>
            <person name="Huang W."/>
            <person name="Ivors K.L."/>
            <person name="Jones R.W."/>
            <person name="Kamoun S."/>
            <person name="Krampis K."/>
            <person name="Lamour K.H."/>
            <person name="Lee M.K."/>
            <person name="McDonald W.H."/>
            <person name="Medina M."/>
            <person name="Meijer H.J."/>
            <person name="Nordberg E.K."/>
            <person name="Maclean D.J."/>
            <person name="Ospina-Giraldo M.D."/>
            <person name="Morris P.F."/>
            <person name="Phuntumart V."/>
            <person name="Putnam N.H."/>
            <person name="Rash S."/>
            <person name="Rose J.K."/>
            <person name="Sakihama Y."/>
            <person name="Salamov A.A."/>
            <person name="Savidor A."/>
            <person name="Scheuring C.F."/>
            <person name="Smith B.M."/>
            <person name="Sobral B.W."/>
            <person name="Terry A."/>
            <person name="Torto-Alalibo T.A."/>
            <person name="Win J."/>
            <person name="Xu Z."/>
            <person name="Zhang H."/>
            <person name="Grigoriev I.V."/>
            <person name="Rokhsar D.S."/>
            <person name="Boore J.L."/>
        </authorList>
    </citation>
    <scope>NUCLEOTIDE SEQUENCE [LARGE SCALE GENOMIC DNA]</scope>
    <source>
        <strain evidence="9 10">P6497</strain>
    </source>
</reference>
<dbReference type="RefSeq" id="XP_009522814.1">
    <property type="nucleotide sequence ID" value="XM_009524519.1"/>
</dbReference>
<keyword evidence="8" id="KW-0732">Signal</keyword>
<evidence type="ECO:0000256" key="2">
    <source>
        <dbReference type="ARBA" id="ARBA00009544"/>
    </source>
</evidence>
<keyword evidence="5 6" id="KW-1015">Disulfide bond</keyword>
<evidence type="ECO:0000256" key="6">
    <source>
        <dbReference type="RuleBase" id="RU368111"/>
    </source>
</evidence>
<dbReference type="PROSITE" id="PS51257">
    <property type="entry name" value="PROKAR_LIPOPROTEIN"/>
    <property type="match status" value="1"/>
</dbReference>
<dbReference type="SMART" id="SM01187">
    <property type="entry name" value="Elicitin"/>
    <property type="match status" value="1"/>
</dbReference>
<dbReference type="KEGG" id="psoj:PHYSODRAFT_492562"/>
<comment type="similarity">
    <text evidence="2 6">Belongs to the elicitin family.</text>
</comment>
<evidence type="ECO:0000256" key="4">
    <source>
        <dbReference type="ARBA" id="ARBA00022978"/>
    </source>
</evidence>
<name>G4Z3M8_PHYSP</name>
<feature type="chain" id="PRO_5003471693" description="Elicitin" evidence="8">
    <location>
        <begin position="22"/>
        <end position="191"/>
    </location>
</feature>
<evidence type="ECO:0000256" key="1">
    <source>
        <dbReference type="ARBA" id="ARBA00004613"/>
    </source>
</evidence>
<keyword evidence="4 6" id="KW-0928">Hypersensitive response elicitation</keyword>
<dbReference type="AlphaFoldDB" id="G4Z3M8"/>
<evidence type="ECO:0000313" key="9">
    <source>
        <dbReference type="EMBL" id="EGZ20097.1"/>
    </source>
</evidence>
<dbReference type="SMR" id="G4Z3M8"/>
<evidence type="ECO:0000256" key="7">
    <source>
        <dbReference type="SAM" id="MobiDB-lite"/>
    </source>
</evidence>
<feature type="compositionally biased region" description="Low complexity" evidence="7">
    <location>
        <begin position="108"/>
        <end position="151"/>
    </location>
</feature>
<keyword evidence="10" id="KW-1185">Reference proteome</keyword>
<feature type="region of interest" description="Disordered" evidence="7">
    <location>
        <begin position="108"/>
        <end position="191"/>
    </location>
</feature>
<keyword evidence="3 6" id="KW-0964">Secreted</keyword>
<evidence type="ECO:0000256" key="8">
    <source>
        <dbReference type="SAM" id="SignalP"/>
    </source>
</evidence>
<dbReference type="OMA" id="MTKICAS"/>
<dbReference type="GO" id="GO:0052040">
    <property type="term" value="P:symbiont-mediated perturbation of host programmed cell death"/>
    <property type="evidence" value="ECO:0007669"/>
    <property type="project" value="UniProtKB-UniRule"/>
</dbReference>
<dbReference type="Pfam" id="PF00964">
    <property type="entry name" value="Elicitin"/>
    <property type="match status" value="1"/>
</dbReference>
<comment type="subcellular location">
    <subcellularLocation>
        <location evidence="1 6">Secreted</location>
    </subcellularLocation>
</comment>
<dbReference type="InterPro" id="IPR036470">
    <property type="entry name" value="Elicitin_sf"/>
</dbReference>
<dbReference type="GeneID" id="20656844"/>
<sequence length="191" mass="19246">MRVVVAVAAVVVAQLFTGTAAASCDSTSIETLLTSTDATTCTSDSGYSITSLLTPSGSEMALMCTSTACQTVIGQLKALSPSECTIGTFALYANLITPLSGYCSSVPATATSSSSRRSTNTTTSSGVEELSQGSSGMSESGSSSGIEPGSWCCGGGRRNSSGGVASALHRAASTKESSICSPRPRKCTTYR</sequence>
<comment type="function">
    <text evidence="6">Induces local and distal defense responses (incompatible hypersensitive reaction) in plants from the solanaceae and cruciferae families. Elicits leaf necrosis and causes the accumulation of pathogenesis-related proteins. Might interact with the lipidic molecules of the plasma membrane.</text>
</comment>
<dbReference type="Proteomes" id="UP000002640">
    <property type="component" value="Unassembled WGS sequence"/>
</dbReference>
<dbReference type="InParanoid" id="G4Z3M8"/>
<organism evidence="9 10">
    <name type="scientific">Phytophthora sojae (strain P6497)</name>
    <name type="common">Soybean stem and root rot agent</name>
    <name type="synonym">Phytophthora megasperma f. sp. glycines</name>
    <dbReference type="NCBI Taxonomy" id="1094619"/>
    <lineage>
        <taxon>Eukaryota</taxon>
        <taxon>Sar</taxon>
        <taxon>Stramenopiles</taxon>
        <taxon>Oomycota</taxon>
        <taxon>Peronosporomycetes</taxon>
        <taxon>Peronosporales</taxon>
        <taxon>Peronosporaceae</taxon>
        <taxon>Phytophthora</taxon>
    </lineage>
</organism>
<dbReference type="SUPFAM" id="SSF48647">
    <property type="entry name" value="Fungal elicitin"/>
    <property type="match status" value="1"/>
</dbReference>
<accession>G4Z3M8</accession>
<dbReference type="InterPro" id="IPR002200">
    <property type="entry name" value="Elicitin"/>
</dbReference>
<dbReference type="Gene3D" id="1.10.239.10">
    <property type="entry name" value="Elicitin domain"/>
    <property type="match status" value="1"/>
</dbReference>
<evidence type="ECO:0000256" key="3">
    <source>
        <dbReference type="ARBA" id="ARBA00022525"/>
    </source>
</evidence>